<keyword evidence="1" id="KW-0812">Transmembrane</keyword>
<evidence type="ECO:0000313" key="3">
    <source>
        <dbReference type="Proteomes" id="UP000807159"/>
    </source>
</evidence>
<evidence type="ECO:0000313" key="2">
    <source>
        <dbReference type="EMBL" id="KAH8503156.1"/>
    </source>
</evidence>
<gene>
    <name evidence="2" type="ORF">H0E87_014458</name>
</gene>
<sequence>VLSFLKIAGSACSVCYAGVLELLHPKPWLLLALCHLLWVLLKALFLGGCLWVLATLSGVGPLGNDWRMLSFCFIQLGFAKLVEPGCWTFCLLR</sequence>
<proteinExistence type="predicted"/>
<comment type="caution">
    <text evidence="2">The sequence shown here is derived from an EMBL/GenBank/DDBJ whole genome shotgun (WGS) entry which is preliminary data.</text>
</comment>
<feature type="non-terminal residue" evidence="2">
    <location>
        <position position="1"/>
    </location>
</feature>
<accession>A0A8T2YDM1</accession>
<keyword evidence="1" id="KW-0472">Membrane</keyword>
<dbReference type="AlphaFoldDB" id="A0A8T2YDM1"/>
<name>A0A8T2YDM1_POPDE</name>
<protein>
    <submittedName>
        <fullName evidence="2">Uncharacterized protein</fullName>
    </submittedName>
</protein>
<dbReference type="EMBL" id="JACEGQ020000007">
    <property type="protein sequence ID" value="KAH8503156.1"/>
    <property type="molecule type" value="Genomic_DNA"/>
</dbReference>
<keyword evidence="3" id="KW-1185">Reference proteome</keyword>
<organism evidence="2 3">
    <name type="scientific">Populus deltoides</name>
    <name type="common">Eastern poplar</name>
    <name type="synonym">Eastern cottonwood</name>
    <dbReference type="NCBI Taxonomy" id="3696"/>
    <lineage>
        <taxon>Eukaryota</taxon>
        <taxon>Viridiplantae</taxon>
        <taxon>Streptophyta</taxon>
        <taxon>Embryophyta</taxon>
        <taxon>Tracheophyta</taxon>
        <taxon>Spermatophyta</taxon>
        <taxon>Magnoliopsida</taxon>
        <taxon>eudicotyledons</taxon>
        <taxon>Gunneridae</taxon>
        <taxon>Pentapetalae</taxon>
        <taxon>rosids</taxon>
        <taxon>fabids</taxon>
        <taxon>Malpighiales</taxon>
        <taxon>Salicaceae</taxon>
        <taxon>Saliceae</taxon>
        <taxon>Populus</taxon>
    </lineage>
</organism>
<reference evidence="2" key="1">
    <citation type="journal article" date="2021" name="J. Hered.">
        <title>Genome Assembly of Salicaceae Populus deltoides (Eastern Cottonwood) I-69 Based on Nanopore Sequencing and Hi-C Technologies.</title>
        <authorList>
            <person name="Bai S."/>
            <person name="Wu H."/>
            <person name="Zhang J."/>
            <person name="Pan Z."/>
            <person name="Zhao W."/>
            <person name="Li Z."/>
            <person name="Tong C."/>
        </authorList>
    </citation>
    <scope>NUCLEOTIDE SEQUENCE</scope>
    <source>
        <tissue evidence="2">Leaf</tissue>
    </source>
</reference>
<keyword evidence="1" id="KW-1133">Transmembrane helix</keyword>
<feature type="transmembrane region" description="Helical" evidence="1">
    <location>
        <begin position="28"/>
        <end position="54"/>
    </location>
</feature>
<evidence type="ECO:0000256" key="1">
    <source>
        <dbReference type="SAM" id="Phobius"/>
    </source>
</evidence>
<dbReference type="Proteomes" id="UP000807159">
    <property type="component" value="Chromosome 7"/>
</dbReference>
<feature type="non-terminal residue" evidence="2">
    <location>
        <position position="93"/>
    </location>
</feature>